<protein>
    <submittedName>
        <fullName evidence="1">Uncharacterized protein</fullName>
    </submittedName>
</protein>
<evidence type="ECO:0000313" key="2">
    <source>
        <dbReference type="Proteomes" id="UP000035648"/>
    </source>
</evidence>
<evidence type="ECO:0000313" key="1">
    <source>
        <dbReference type="EMBL" id="AKM82552.1"/>
    </source>
</evidence>
<sequence length="162" mass="18018">MTRDYAVENVKKVLSKAMTDVFEKLDITVMGVGWSLRTRDDYVIVEKDFIGGSGVSLPGRAECLDFADIFVRQLYMYLCAKGNVLSRQSGEQPGAIVTDHYIFSIYGQHSPALADETICLVAAVRLGWITLTKAIEMAKITDDNHPDGNTVFLGNNWNLHDL</sequence>
<dbReference type="EMBL" id="CP011213">
    <property type="protein sequence ID" value="AKM82552.1"/>
    <property type="molecule type" value="Genomic_DNA"/>
</dbReference>
<dbReference type="Proteomes" id="UP000035648">
    <property type="component" value="Chromosome"/>
</dbReference>
<organism evidence="1 2">
    <name type="scientific">Berkelbacteria bacterium GW2011_GWE1_39_12</name>
    <dbReference type="NCBI Taxonomy" id="1618337"/>
    <lineage>
        <taxon>Bacteria</taxon>
        <taxon>Candidatus Berkelbacteria</taxon>
    </lineage>
</organism>
<dbReference type="KEGG" id="bbgw:UT28_C0001G0772"/>
<dbReference type="AlphaFoldDB" id="A0A0G4B6B2"/>
<dbReference type="STRING" id="1618337.UT28_C0001G0772"/>
<reference evidence="1 2" key="1">
    <citation type="journal article" date="2015" name="Nature">
        <title>rRNA introns, odd ribosomes, and small enigmatic genomes across a large radiation of phyla.</title>
        <authorList>
            <person name="Brown C.T."/>
            <person name="Hug L.A."/>
            <person name="Thomas B.C."/>
            <person name="Sharon I."/>
            <person name="Castelle C.J."/>
            <person name="Singh A."/>
            <person name="Wilkins M.J."/>
            <person name="Williams K.H."/>
            <person name="Banfield J.F."/>
        </authorList>
    </citation>
    <scope>NUCLEOTIDE SEQUENCE [LARGE SCALE GENOMIC DNA]</scope>
</reference>
<gene>
    <name evidence="1" type="ORF">UT28_C0001G0772</name>
</gene>
<proteinExistence type="predicted"/>
<accession>A0A0G4B6B2</accession>
<name>A0A0G4B6B2_9BACT</name>